<keyword evidence="3" id="KW-1185">Reference proteome</keyword>
<evidence type="ECO:0000313" key="2">
    <source>
        <dbReference type="EMBL" id="CAK9156181.1"/>
    </source>
</evidence>
<organism evidence="2 3">
    <name type="scientific">Ilex paraguariensis</name>
    <name type="common">yerba mate</name>
    <dbReference type="NCBI Taxonomy" id="185542"/>
    <lineage>
        <taxon>Eukaryota</taxon>
        <taxon>Viridiplantae</taxon>
        <taxon>Streptophyta</taxon>
        <taxon>Embryophyta</taxon>
        <taxon>Tracheophyta</taxon>
        <taxon>Spermatophyta</taxon>
        <taxon>Magnoliopsida</taxon>
        <taxon>eudicotyledons</taxon>
        <taxon>Gunneridae</taxon>
        <taxon>Pentapetalae</taxon>
        <taxon>asterids</taxon>
        <taxon>campanulids</taxon>
        <taxon>Aquifoliales</taxon>
        <taxon>Aquifoliaceae</taxon>
        <taxon>Ilex</taxon>
    </lineage>
</organism>
<name>A0ABC8SG78_9AQUA</name>
<evidence type="ECO:0000256" key="1">
    <source>
        <dbReference type="SAM" id="MobiDB-lite"/>
    </source>
</evidence>
<protein>
    <submittedName>
        <fullName evidence="2">Uncharacterized protein</fullName>
    </submittedName>
</protein>
<dbReference type="AlphaFoldDB" id="A0ABC8SG78"/>
<feature type="region of interest" description="Disordered" evidence="1">
    <location>
        <begin position="1"/>
        <end position="72"/>
    </location>
</feature>
<proteinExistence type="predicted"/>
<dbReference type="EMBL" id="CAUOFW020002813">
    <property type="protein sequence ID" value="CAK9156181.1"/>
    <property type="molecule type" value="Genomic_DNA"/>
</dbReference>
<feature type="non-terminal residue" evidence="2">
    <location>
        <position position="1"/>
    </location>
</feature>
<feature type="compositionally biased region" description="Basic and acidic residues" evidence="1">
    <location>
        <begin position="31"/>
        <end position="53"/>
    </location>
</feature>
<reference evidence="2 3" key="1">
    <citation type="submission" date="2024-02" db="EMBL/GenBank/DDBJ databases">
        <authorList>
            <person name="Vignale AGUSTIN F."/>
            <person name="Sosa J E."/>
            <person name="Modenutti C."/>
        </authorList>
    </citation>
    <scope>NUCLEOTIDE SEQUENCE [LARGE SCALE GENOMIC DNA]</scope>
</reference>
<sequence>NLGGQSEHGNQALKESSKEGVSTFPQLISCLERDNPPVDGFRDAKGDVRRRDSQQNSMAAGSGEGMCGTRIGEGMGDTHFVLGYD</sequence>
<comment type="caution">
    <text evidence="2">The sequence shown here is derived from an EMBL/GenBank/DDBJ whole genome shotgun (WGS) entry which is preliminary data.</text>
</comment>
<dbReference type="Proteomes" id="UP001642360">
    <property type="component" value="Unassembled WGS sequence"/>
</dbReference>
<accession>A0ABC8SG78</accession>
<evidence type="ECO:0000313" key="3">
    <source>
        <dbReference type="Proteomes" id="UP001642360"/>
    </source>
</evidence>
<feature type="compositionally biased region" description="Gly residues" evidence="1">
    <location>
        <begin position="62"/>
        <end position="72"/>
    </location>
</feature>
<gene>
    <name evidence="2" type="ORF">ILEXP_LOCUS24598</name>
</gene>